<reference evidence="1" key="2">
    <citation type="journal article" date="2021" name="Genome Biol. Evol.">
        <title>Developing a high-quality reference genome for a parasitic bivalve with doubly uniparental inheritance (Bivalvia: Unionida).</title>
        <authorList>
            <person name="Smith C.H."/>
        </authorList>
    </citation>
    <scope>NUCLEOTIDE SEQUENCE</scope>
    <source>
        <strain evidence="1">CHS0354</strain>
        <tissue evidence="1">Mantle</tissue>
    </source>
</reference>
<name>A0AAE0S165_9BIVA</name>
<evidence type="ECO:0000313" key="2">
    <source>
        <dbReference type="Proteomes" id="UP001195483"/>
    </source>
</evidence>
<protein>
    <submittedName>
        <fullName evidence="1">Uncharacterized protein</fullName>
    </submittedName>
</protein>
<evidence type="ECO:0000313" key="1">
    <source>
        <dbReference type="EMBL" id="KAK3583462.1"/>
    </source>
</evidence>
<comment type="caution">
    <text evidence="1">The sequence shown here is derived from an EMBL/GenBank/DDBJ whole genome shotgun (WGS) entry which is preliminary data.</text>
</comment>
<sequence>MGRNTCRTQMYKAWGFTGKFNHWKKIGHKSSSSTDMNLRSFAAYGLTAMTVAYVMSCTEGTFSVPVVYLGSSWLAGDGVHYRAQARCSLTVNEVILPGQLQINLTFSQRTTGFQQWMGYLVSSNSDGYWYYVNNLYYQYPPVMNYEFQVNFDTMIPPPAVCVSPLIEYGTPANTSTAASTIKLAVTTAQSSTSANTVPVVHVDSWQTGDDVHYRMNGKCDFDIQSEIPANSLNINVTFSKPTQNYQHWMAEITSADADGSWYYMHIIYNMPPPVISYTFQVTYAGQTPPTGYCYSALPGIPLTPTTSPISTSSRTNMSAPITSTVPNERKGKIVSLSFFFAHFIH</sequence>
<keyword evidence="2" id="KW-1185">Reference proteome</keyword>
<dbReference type="EMBL" id="JAEAOA010001522">
    <property type="protein sequence ID" value="KAK3583462.1"/>
    <property type="molecule type" value="Genomic_DNA"/>
</dbReference>
<organism evidence="1 2">
    <name type="scientific">Potamilus streckersoni</name>
    <dbReference type="NCBI Taxonomy" id="2493646"/>
    <lineage>
        <taxon>Eukaryota</taxon>
        <taxon>Metazoa</taxon>
        <taxon>Spiralia</taxon>
        <taxon>Lophotrochozoa</taxon>
        <taxon>Mollusca</taxon>
        <taxon>Bivalvia</taxon>
        <taxon>Autobranchia</taxon>
        <taxon>Heteroconchia</taxon>
        <taxon>Palaeoheterodonta</taxon>
        <taxon>Unionida</taxon>
        <taxon>Unionoidea</taxon>
        <taxon>Unionidae</taxon>
        <taxon>Ambleminae</taxon>
        <taxon>Lampsilini</taxon>
        <taxon>Potamilus</taxon>
    </lineage>
</organism>
<dbReference type="Proteomes" id="UP001195483">
    <property type="component" value="Unassembled WGS sequence"/>
</dbReference>
<accession>A0AAE0S165</accession>
<dbReference type="AlphaFoldDB" id="A0AAE0S165"/>
<reference evidence="1" key="3">
    <citation type="submission" date="2023-05" db="EMBL/GenBank/DDBJ databases">
        <authorList>
            <person name="Smith C.H."/>
        </authorList>
    </citation>
    <scope>NUCLEOTIDE SEQUENCE</scope>
    <source>
        <strain evidence="1">CHS0354</strain>
        <tissue evidence="1">Mantle</tissue>
    </source>
</reference>
<reference evidence="1" key="1">
    <citation type="journal article" date="2021" name="Genome Biol. Evol.">
        <title>A High-Quality Reference Genome for a Parasitic Bivalve with Doubly Uniparental Inheritance (Bivalvia: Unionida).</title>
        <authorList>
            <person name="Smith C.H."/>
        </authorList>
    </citation>
    <scope>NUCLEOTIDE SEQUENCE</scope>
    <source>
        <strain evidence="1">CHS0354</strain>
    </source>
</reference>
<proteinExistence type="predicted"/>
<gene>
    <name evidence="1" type="ORF">CHS0354_025594</name>
</gene>